<accession>A0A3B1E784</accession>
<dbReference type="PANTHER" id="PTHR41247">
    <property type="entry name" value="HTH-TYPE TRANSCRIPTIONAL REPRESSOR YCNK"/>
    <property type="match status" value="1"/>
</dbReference>
<dbReference type="Pfam" id="PF05573">
    <property type="entry name" value="NosL"/>
    <property type="match status" value="2"/>
</dbReference>
<gene>
    <name evidence="1" type="ORF">MNB_ARC-1_202</name>
</gene>
<dbReference type="EMBL" id="UOYO01000024">
    <property type="protein sequence ID" value="VAY87343.1"/>
    <property type="molecule type" value="Genomic_DNA"/>
</dbReference>
<dbReference type="Gene3D" id="3.30.70.2050">
    <property type="match status" value="2"/>
</dbReference>
<evidence type="ECO:0000313" key="1">
    <source>
        <dbReference type="EMBL" id="VAY87343.1"/>
    </source>
</evidence>
<sequence>MLVKKMLLLLLFVFIFGYGSMFQTVPLRKATMIQANNGKIYCSNCGMHLGKFYKTNHIHKKKQYCSMHCLVQSNKNNTPTNNIKVVDVKSLKFINALKAFYVVGSAKKGTMTVNSKYAFSTQLDAKTFQSKNGGKIMNFKNAFDEAKKDFKKDMIMIEKRKNKKIYKIGQKLFKTQCQHKLININDFSTISSLKSYIKDNDICGKKLQDKKLQAICVYIWDIEKLGKKIDIKKAIRVPKNAKCHTCGMFVAKHPKWVAKINFMKNSYYFDGVKDMMKFIFNQHKDFKNIFVTNYYTVTSIEAHDAFYVIGSNIYGPMGSELIPFSSKKEAEEFKQNHGGKEILAFDEIKKTTVEFLDK</sequence>
<evidence type="ECO:0008006" key="2">
    <source>
        <dbReference type="Google" id="ProtNLM"/>
    </source>
</evidence>
<protein>
    <recommendedName>
        <fullName evidence="2">Nitrous oxide reductase maturation protein, outer-membrane lipoprotein NosL</fullName>
    </recommendedName>
</protein>
<reference evidence="1" key="1">
    <citation type="submission" date="2018-10" db="EMBL/GenBank/DDBJ databases">
        <authorList>
            <person name="Aoki K."/>
        </authorList>
    </citation>
    <scope>NUCLEOTIDE SEQUENCE</scope>
</reference>
<dbReference type="AlphaFoldDB" id="A0A3B1E784"/>
<dbReference type="PANTHER" id="PTHR41247:SF1">
    <property type="entry name" value="HTH-TYPE TRANSCRIPTIONAL REPRESSOR YCNK"/>
    <property type="match status" value="1"/>
</dbReference>
<name>A0A3B1E784_9ZZZZ</name>
<organism evidence="1">
    <name type="scientific">hydrothermal vent metagenome</name>
    <dbReference type="NCBI Taxonomy" id="652676"/>
    <lineage>
        <taxon>unclassified sequences</taxon>
        <taxon>metagenomes</taxon>
        <taxon>ecological metagenomes</taxon>
    </lineage>
</organism>
<dbReference type="InterPro" id="IPR008719">
    <property type="entry name" value="N2O_reductase_NosL"/>
</dbReference>
<proteinExistence type="predicted"/>
<dbReference type="SUPFAM" id="SSF160387">
    <property type="entry name" value="NosL/MerB-like"/>
    <property type="match status" value="2"/>
</dbReference>